<dbReference type="GO" id="GO:0005886">
    <property type="term" value="C:plasma membrane"/>
    <property type="evidence" value="ECO:0007669"/>
    <property type="project" value="UniProtKB-SubCell"/>
</dbReference>
<evidence type="ECO:0000259" key="12">
    <source>
        <dbReference type="Pfam" id="PF12019"/>
    </source>
</evidence>
<keyword evidence="5" id="KW-0997">Cell inner membrane</keyword>
<keyword evidence="4" id="KW-0488">Methylation</keyword>
<proteinExistence type="inferred from homology"/>
<dbReference type="Proteomes" id="UP000323708">
    <property type="component" value="Unassembled WGS sequence"/>
</dbReference>
<dbReference type="RefSeq" id="WP_149612810.1">
    <property type="nucleotide sequence ID" value="NZ_VTUX01000010.1"/>
</dbReference>
<evidence type="ECO:0000256" key="2">
    <source>
        <dbReference type="ARBA" id="ARBA00021549"/>
    </source>
</evidence>
<keyword evidence="6 11" id="KW-0812">Transmembrane</keyword>
<keyword evidence="7 11" id="KW-1133">Transmembrane helix</keyword>
<keyword evidence="3" id="KW-1003">Cell membrane</keyword>
<evidence type="ECO:0000256" key="9">
    <source>
        <dbReference type="ARBA" id="ARBA00025772"/>
    </source>
</evidence>
<accession>A0A5B0WQ26</accession>
<evidence type="ECO:0000256" key="6">
    <source>
        <dbReference type="ARBA" id="ARBA00022692"/>
    </source>
</evidence>
<feature type="domain" description="General secretion pathway GspH" evidence="12">
    <location>
        <begin position="48"/>
        <end position="172"/>
    </location>
</feature>
<dbReference type="AlphaFoldDB" id="A0A5B0WQ26"/>
<sequence>MSDKRTGRQAAGFSLLELIVVVSIVVVTATFAVPGFSYLLESTRIRTAAVRLMHDIVLARSEAIKRNRQVVLCPTDHAQGAAPVCGGVLAAGWLVFEDSDFDGTLDDGEAVLHAGSGLPDQLSLTNRSARKVVVQPLRFRPDGSSPGNKTLMVCSRVEPRATSWSVVMNLVGRPRLARDWGVCPAGAG</sequence>
<keyword evidence="8 11" id="KW-0472">Membrane</keyword>
<feature type="transmembrane region" description="Helical" evidence="11">
    <location>
        <begin position="12"/>
        <end position="40"/>
    </location>
</feature>
<dbReference type="NCBIfam" id="TIGR02532">
    <property type="entry name" value="IV_pilin_GFxxxE"/>
    <property type="match status" value="1"/>
</dbReference>
<dbReference type="PROSITE" id="PS00409">
    <property type="entry name" value="PROKAR_NTER_METHYL"/>
    <property type="match status" value="1"/>
</dbReference>
<evidence type="ECO:0000256" key="5">
    <source>
        <dbReference type="ARBA" id="ARBA00022519"/>
    </source>
</evidence>
<dbReference type="EMBL" id="VTUX01000010">
    <property type="protein sequence ID" value="KAA1188345.1"/>
    <property type="molecule type" value="Genomic_DNA"/>
</dbReference>
<comment type="caution">
    <text evidence="13">The sequence shown here is derived from an EMBL/GenBank/DDBJ whole genome shotgun (WGS) entry which is preliminary data.</text>
</comment>
<evidence type="ECO:0000256" key="3">
    <source>
        <dbReference type="ARBA" id="ARBA00022475"/>
    </source>
</evidence>
<dbReference type="InterPro" id="IPR022346">
    <property type="entry name" value="T2SS_GspH"/>
</dbReference>
<keyword evidence="14" id="KW-1185">Reference proteome</keyword>
<name>A0A5B0WQ26_9GAMM</name>
<evidence type="ECO:0000256" key="7">
    <source>
        <dbReference type="ARBA" id="ARBA00022989"/>
    </source>
</evidence>
<dbReference type="Gene3D" id="3.55.40.10">
    <property type="entry name" value="minor pseudopilin epsh domain"/>
    <property type="match status" value="1"/>
</dbReference>
<evidence type="ECO:0000256" key="1">
    <source>
        <dbReference type="ARBA" id="ARBA00004377"/>
    </source>
</evidence>
<comment type="similarity">
    <text evidence="9">Belongs to the GSP H family.</text>
</comment>
<dbReference type="GO" id="GO:0015627">
    <property type="term" value="C:type II protein secretion system complex"/>
    <property type="evidence" value="ECO:0007669"/>
    <property type="project" value="InterPro"/>
</dbReference>
<dbReference type="SUPFAM" id="SSF54523">
    <property type="entry name" value="Pili subunits"/>
    <property type="match status" value="1"/>
</dbReference>
<evidence type="ECO:0000256" key="4">
    <source>
        <dbReference type="ARBA" id="ARBA00022481"/>
    </source>
</evidence>
<evidence type="ECO:0000313" key="13">
    <source>
        <dbReference type="EMBL" id="KAA1188345.1"/>
    </source>
</evidence>
<reference evidence="13 14" key="1">
    <citation type="submission" date="2019-09" db="EMBL/GenBank/DDBJ databases">
        <authorList>
            <person name="Chen X.-Y."/>
        </authorList>
    </citation>
    <scope>NUCLEOTIDE SEQUENCE [LARGE SCALE GENOMIC DNA]</scope>
    <source>
        <strain evidence="13 14">NY5</strain>
    </source>
</reference>
<dbReference type="InterPro" id="IPR012902">
    <property type="entry name" value="N_methyl_site"/>
</dbReference>
<comment type="subcellular location">
    <subcellularLocation>
        <location evidence="1">Cell inner membrane</location>
        <topology evidence="1">Single-pass membrane protein</topology>
    </subcellularLocation>
</comment>
<evidence type="ECO:0000256" key="10">
    <source>
        <dbReference type="ARBA" id="ARBA00030775"/>
    </source>
</evidence>
<evidence type="ECO:0000256" key="11">
    <source>
        <dbReference type="SAM" id="Phobius"/>
    </source>
</evidence>
<dbReference type="InterPro" id="IPR045584">
    <property type="entry name" value="Pilin-like"/>
</dbReference>
<gene>
    <name evidence="13" type="ORF">F0M18_17740</name>
</gene>
<protein>
    <recommendedName>
        <fullName evidence="2">Type II secretion system protein H</fullName>
    </recommendedName>
    <alternativeName>
        <fullName evidence="10">General secretion pathway protein H</fullName>
    </alternativeName>
</protein>
<evidence type="ECO:0000256" key="8">
    <source>
        <dbReference type="ARBA" id="ARBA00023136"/>
    </source>
</evidence>
<dbReference type="GO" id="GO:0015628">
    <property type="term" value="P:protein secretion by the type II secretion system"/>
    <property type="evidence" value="ECO:0007669"/>
    <property type="project" value="InterPro"/>
</dbReference>
<evidence type="ECO:0000313" key="14">
    <source>
        <dbReference type="Proteomes" id="UP000323708"/>
    </source>
</evidence>
<organism evidence="13 14">
    <name type="scientific">Pseudohalioglobus sediminis</name>
    <dbReference type="NCBI Taxonomy" id="2606449"/>
    <lineage>
        <taxon>Bacteria</taxon>
        <taxon>Pseudomonadati</taxon>
        <taxon>Pseudomonadota</taxon>
        <taxon>Gammaproteobacteria</taxon>
        <taxon>Cellvibrionales</taxon>
        <taxon>Halieaceae</taxon>
        <taxon>Pseudohalioglobus</taxon>
    </lineage>
</organism>
<dbReference type="Pfam" id="PF12019">
    <property type="entry name" value="GspH"/>
    <property type="match status" value="1"/>
</dbReference>